<dbReference type="AlphaFoldDB" id="A0A915E3F8"/>
<reference evidence="2" key="1">
    <citation type="submission" date="2022-11" db="UniProtKB">
        <authorList>
            <consortium name="WormBaseParasite"/>
        </authorList>
    </citation>
    <scope>IDENTIFICATION</scope>
</reference>
<accession>A0A915E3F8</accession>
<keyword evidence="1" id="KW-1185">Reference proteome</keyword>
<protein>
    <submittedName>
        <fullName evidence="2">Uncharacterized protein</fullName>
    </submittedName>
</protein>
<evidence type="ECO:0000313" key="1">
    <source>
        <dbReference type="Proteomes" id="UP000887574"/>
    </source>
</evidence>
<proteinExistence type="predicted"/>
<dbReference type="WBParaSite" id="jg25434">
    <property type="protein sequence ID" value="jg25434"/>
    <property type="gene ID" value="jg25434"/>
</dbReference>
<name>A0A915E3F8_9BILA</name>
<organism evidence="1 2">
    <name type="scientific">Ditylenchus dipsaci</name>
    <dbReference type="NCBI Taxonomy" id="166011"/>
    <lineage>
        <taxon>Eukaryota</taxon>
        <taxon>Metazoa</taxon>
        <taxon>Ecdysozoa</taxon>
        <taxon>Nematoda</taxon>
        <taxon>Chromadorea</taxon>
        <taxon>Rhabditida</taxon>
        <taxon>Tylenchina</taxon>
        <taxon>Tylenchomorpha</taxon>
        <taxon>Sphaerularioidea</taxon>
        <taxon>Anguinidae</taxon>
        <taxon>Anguininae</taxon>
        <taxon>Ditylenchus</taxon>
    </lineage>
</organism>
<dbReference type="Proteomes" id="UP000887574">
    <property type="component" value="Unplaced"/>
</dbReference>
<evidence type="ECO:0000313" key="2">
    <source>
        <dbReference type="WBParaSite" id="jg25434"/>
    </source>
</evidence>
<sequence length="85" mass="9505">MVRNSANLHAFVVFDGAEGLRKAMETVPHKIGDAELFQQSRNKVFQLGFGGEQKFPNGDLQTVELSGTSTLQKIFFENSYVRNVL</sequence>